<sequence length="60" mass="6803">MATVIGANAAEWKLRELARRAGRKYEPDEPKNPFENMSKKELLTQKALIDAALGEEDEEE</sequence>
<reference evidence="1" key="1">
    <citation type="submission" date="2020-04" db="EMBL/GenBank/DDBJ databases">
        <authorList>
            <person name="Chiriac C."/>
            <person name="Salcher M."/>
            <person name="Ghai R."/>
            <person name="Kavagutti S V."/>
        </authorList>
    </citation>
    <scope>NUCLEOTIDE SEQUENCE</scope>
</reference>
<name>A0A6J5KQ42_9CAUD</name>
<organism evidence="1">
    <name type="scientific">uncultured Caudovirales phage</name>
    <dbReference type="NCBI Taxonomy" id="2100421"/>
    <lineage>
        <taxon>Viruses</taxon>
        <taxon>Duplodnaviria</taxon>
        <taxon>Heunggongvirae</taxon>
        <taxon>Uroviricota</taxon>
        <taxon>Caudoviricetes</taxon>
        <taxon>Peduoviridae</taxon>
        <taxon>Maltschvirus</taxon>
        <taxon>Maltschvirus maltsch</taxon>
    </lineage>
</organism>
<protein>
    <submittedName>
        <fullName evidence="1">Uncharacterized protein</fullName>
    </submittedName>
</protein>
<dbReference type="EMBL" id="LR796169">
    <property type="protein sequence ID" value="CAB4123386.1"/>
    <property type="molecule type" value="Genomic_DNA"/>
</dbReference>
<evidence type="ECO:0000313" key="1">
    <source>
        <dbReference type="EMBL" id="CAB4123386.1"/>
    </source>
</evidence>
<proteinExistence type="predicted"/>
<accession>A0A6J5KQ42</accession>
<gene>
    <name evidence="1" type="ORF">UFOVP42_49</name>
</gene>